<reference evidence="1 2" key="1">
    <citation type="submission" date="2014-04" db="EMBL/GenBank/DDBJ databases">
        <title>Evolutionary Origins and Diversification of the Mycorrhizal Mutualists.</title>
        <authorList>
            <consortium name="DOE Joint Genome Institute"/>
            <consortium name="Mycorrhizal Genomics Consortium"/>
            <person name="Kohler A."/>
            <person name="Kuo A."/>
            <person name="Nagy L.G."/>
            <person name="Floudas D."/>
            <person name="Copeland A."/>
            <person name="Barry K.W."/>
            <person name="Cichocki N."/>
            <person name="Veneault-Fourrey C."/>
            <person name="LaButti K."/>
            <person name="Lindquist E.A."/>
            <person name="Lipzen A."/>
            <person name="Lundell T."/>
            <person name="Morin E."/>
            <person name="Murat C."/>
            <person name="Riley R."/>
            <person name="Ohm R."/>
            <person name="Sun H."/>
            <person name="Tunlid A."/>
            <person name="Henrissat B."/>
            <person name="Grigoriev I.V."/>
            <person name="Hibbett D.S."/>
            <person name="Martin F."/>
        </authorList>
    </citation>
    <scope>NUCLEOTIDE SEQUENCE [LARGE SCALE GENOMIC DNA]</scope>
    <source>
        <strain evidence="1 2">MD-312</strain>
    </source>
</reference>
<sequence length="118" mass="13067">MATSPSHTHAPTALTDLSTVLLENNQSRAIALTTESDGNIHILNQRTDVVLTPRSSLNVFAISRIVMANIETELTRAEPRCSASQSHILPEELSIRSHWSLEHVDLLREVRVEGNEFG</sequence>
<accession>A0A0C9VM94</accession>
<evidence type="ECO:0000313" key="1">
    <source>
        <dbReference type="EMBL" id="KIJ58755.1"/>
    </source>
</evidence>
<dbReference type="HOGENOM" id="CLU_2073476_0_0_1"/>
<gene>
    <name evidence="1" type="ORF">HYDPIDRAFT_33870</name>
</gene>
<dbReference type="OrthoDB" id="286301at2759"/>
<dbReference type="EMBL" id="KN839912">
    <property type="protein sequence ID" value="KIJ58755.1"/>
    <property type="molecule type" value="Genomic_DNA"/>
</dbReference>
<protein>
    <submittedName>
        <fullName evidence="1">Uncharacterized protein</fullName>
    </submittedName>
</protein>
<organism evidence="1 2">
    <name type="scientific">Hydnomerulius pinastri MD-312</name>
    <dbReference type="NCBI Taxonomy" id="994086"/>
    <lineage>
        <taxon>Eukaryota</taxon>
        <taxon>Fungi</taxon>
        <taxon>Dikarya</taxon>
        <taxon>Basidiomycota</taxon>
        <taxon>Agaricomycotina</taxon>
        <taxon>Agaricomycetes</taxon>
        <taxon>Agaricomycetidae</taxon>
        <taxon>Boletales</taxon>
        <taxon>Boletales incertae sedis</taxon>
        <taxon>Leucogyrophana</taxon>
    </lineage>
</organism>
<dbReference type="AlphaFoldDB" id="A0A0C9VM94"/>
<keyword evidence="2" id="KW-1185">Reference proteome</keyword>
<proteinExistence type="predicted"/>
<dbReference type="Proteomes" id="UP000053820">
    <property type="component" value="Unassembled WGS sequence"/>
</dbReference>
<evidence type="ECO:0000313" key="2">
    <source>
        <dbReference type="Proteomes" id="UP000053820"/>
    </source>
</evidence>
<name>A0A0C9VM94_9AGAM</name>